<reference evidence="1 2" key="1">
    <citation type="journal article" date="2014" name="Genome Biol. Evol.">
        <title>The genome of the myxosporean Thelohanellus kitauei shows adaptations to nutrient acquisition within its fish host.</title>
        <authorList>
            <person name="Yang Y."/>
            <person name="Xiong J."/>
            <person name="Zhou Z."/>
            <person name="Huo F."/>
            <person name="Miao W."/>
            <person name="Ran C."/>
            <person name="Liu Y."/>
            <person name="Zhang J."/>
            <person name="Feng J."/>
            <person name="Wang M."/>
            <person name="Wang M."/>
            <person name="Wang L."/>
            <person name="Yao B."/>
        </authorList>
    </citation>
    <scope>NUCLEOTIDE SEQUENCE [LARGE SCALE GENOMIC DNA]</scope>
    <source>
        <strain evidence="1">Wuqing</strain>
    </source>
</reference>
<comment type="caution">
    <text evidence="1">The sequence shown here is derived from an EMBL/GenBank/DDBJ whole genome shotgun (WGS) entry which is preliminary data.</text>
</comment>
<evidence type="ECO:0000313" key="1">
    <source>
        <dbReference type="EMBL" id="KII69476.1"/>
    </source>
</evidence>
<keyword evidence="2" id="KW-1185">Reference proteome</keyword>
<dbReference type="EMBL" id="JWZT01002428">
    <property type="protein sequence ID" value="KII69476.1"/>
    <property type="molecule type" value="Genomic_DNA"/>
</dbReference>
<sequence length="304" mass="35755">MNVSIEFQDNIYPTRSWNQIRTYHLYYEKRNCNRTLIVSHGRHHNTFTITLNIGKTAGYFASYRFISHGPQDDQLELITDEYSILFLYIYFTSREIETLRSQIDLYFSSSDLILEILCVCLRMYHADNKKVGKKTIILSYIQDVEASALVSLMVEVEMSIFINPTRLEKNKPSYRILLKGWRVDCNRLDIPRELSELGLNFVIRVVIRDSIQNTSVSSYIVHGKFDLKDKYKQEFTELVLVEYLNREFLVDYNFYGMVTTGNNNQRQILQTVIDTYIEYCRAQSAAMNENQEYILPDDPARGQN</sequence>
<gene>
    <name evidence="1" type="ORF">RF11_11123</name>
</gene>
<protein>
    <submittedName>
        <fullName evidence="1">Uncharacterized protein</fullName>
    </submittedName>
</protein>
<organism evidence="1 2">
    <name type="scientific">Thelohanellus kitauei</name>
    <name type="common">Myxosporean</name>
    <dbReference type="NCBI Taxonomy" id="669202"/>
    <lineage>
        <taxon>Eukaryota</taxon>
        <taxon>Metazoa</taxon>
        <taxon>Cnidaria</taxon>
        <taxon>Myxozoa</taxon>
        <taxon>Myxosporea</taxon>
        <taxon>Bivalvulida</taxon>
        <taxon>Platysporina</taxon>
        <taxon>Myxobolidae</taxon>
        <taxon>Thelohanellus</taxon>
    </lineage>
</organism>
<accession>A0A0C2MQE3</accession>
<proteinExistence type="predicted"/>
<dbReference type="AlphaFoldDB" id="A0A0C2MQE3"/>
<dbReference type="Proteomes" id="UP000031668">
    <property type="component" value="Unassembled WGS sequence"/>
</dbReference>
<evidence type="ECO:0000313" key="2">
    <source>
        <dbReference type="Proteomes" id="UP000031668"/>
    </source>
</evidence>
<name>A0A0C2MQE3_THEKT</name>